<reference evidence="2" key="1">
    <citation type="submission" date="2023-06" db="EMBL/GenBank/DDBJ databases">
        <authorList>
            <person name="Delattre M."/>
        </authorList>
    </citation>
    <scope>NUCLEOTIDE SEQUENCE</scope>
    <source>
        <strain evidence="2">AF72</strain>
    </source>
</reference>
<accession>A0AA36DA40</accession>
<dbReference type="InterPro" id="IPR017438">
    <property type="entry name" value="ATP-NAD_kinase_N"/>
</dbReference>
<dbReference type="GO" id="GO:0005737">
    <property type="term" value="C:cytoplasm"/>
    <property type="evidence" value="ECO:0007669"/>
    <property type="project" value="TreeGrafter"/>
</dbReference>
<name>A0AA36DA40_9BILA</name>
<dbReference type="InterPro" id="IPR050187">
    <property type="entry name" value="Lipid_Phosphate_FormReg"/>
</dbReference>
<evidence type="ECO:0000313" key="2">
    <source>
        <dbReference type="EMBL" id="CAJ0582480.1"/>
    </source>
</evidence>
<dbReference type="Proteomes" id="UP001177023">
    <property type="component" value="Unassembled WGS sequence"/>
</dbReference>
<evidence type="ECO:0000259" key="1">
    <source>
        <dbReference type="PROSITE" id="PS50146"/>
    </source>
</evidence>
<organism evidence="2 3">
    <name type="scientific">Mesorhabditis spiculigera</name>
    <dbReference type="NCBI Taxonomy" id="96644"/>
    <lineage>
        <taxon>Eukaryota</taxon>
        <taxon>Metazoa</taxon>
        <taxon>Ecdysozoa</taxon>
        <taxon>Nematoda</taxon>
        <taxon>Chromadorea</taxon>
        <taxon>Rhabditida</taxon>
        <taxon>Rhabditina</taxon>
        <taxon>Rhabditomorpha</taxon>
        <taxon>Rhabditoidea</taxon>
        <taxon>Rhabditidae</taxon>
        <taxon>Mesorhabditinae</taxon>
        <taxon>Mesorhabditis</taxon>
    </lineage>
</organism>
<dbReference type="GO" id="GO:0016020">
    <property type="term" value="C:membrane"/>
    <property type="evidence" value="ECO:0007669"/>
    <property type="project" value="TreeGrafter"/>
</dbReference>
<dbReference type="InterPro" id="IPR016064">
    <property type="entry name" value="NAD/diacylglycerol_kinase_sf"/>
</dbReference>
<dbReference type="PROSITE" id="PS50146">
    <property type="entry name" value="DAGK"/>
    <property type="match status" value="1"/>
</dbReference>
<dbReference type="PANTHER" id="PTHR12358">
    <property type="entry name" value="SPHINGOSINE KINASE"/>
    <property type="match status" value="1"/>
</dbReference>
<comment type="caution">
    <text evidence="2">The sequence shown here is derived from an EMBL/GenBank/DDBJ whole genome shotgun (WGS) entry which is preliminary data.</text>
</comment>
<proteinExistence type="predicted"/>
<evidence type="ECO:0000313" key="3">
    <source>
        <dbReference type="Proteomes" id="UP001177023"/>
    </source>
</evidence>
<dbReference type="Gene3D" id="2.60.200.40">
    <property type="match status" value="1"/>
</dbReference>
<protein>
    <recommendedName>
        <fullName evidence="1">DAGKc domain-containing protein</fullName>
    </recommendedName>
</protein>
<dbReference type="Gene3D" id="3.40.50.10330">
    <property type="entry name" value="Probable inorganic polyphosphate/atp-NAD kinase, domain 1"/>
    <property type="match status" value="1"/>
</dbReference>
<dbReference type="SMART" id="SM00046">
    <property type="entry name" value="DAGKc"/>
    <property type="match status" value="1"/>
</dbReference>
<dbReference type="GO" id="GO:0001727">
    <property type="term" value="F:lipid kinase activity"/>
    <property type="evidence" value="ECO:0007669"/>
    <property type="project" value="TreeGrafter"/>
</dbReference>
<gene>
    <name evidence="2" type="ORF">MSPICULIGERA_LOCUS20611</name>
</gene>
<dbReference type="SUPFAM" id="SSF111331">
    <property type="entry name" value="NAD kinase/diacylglycerol kinase-like"/>
    <property type="match status" value="1"/>
</dbReference>
<dbReference type="PANTHER" id="PTHR12358:SF112">
    <property type="entry name" value="LD11247P-RELATED"/>
    <property type="match status" value="1"/>
</dbReference>
<dbReference type="AlphaFoldDB" id="A0AA36DA40"/>
<dbReference type="Pfam" id="PF00781">
    <property type="entry name" value="DAGK_cat"/>
    <property type="match status" value="1"/>
</dbReference>
<dbReference type="GO" id="GO:0046512">
    <property type="term" value="P:sphingosine biosynthetic process"/>
    <property type="evidence" value="ECO:0007669"/>
    <property type="project" value="TreeGrafter"/>
</dbReference>
<feature type="non-terminal residue" evidence="2">
    <location>
        <position position="469"/>
    </location>
</feature>
<keyword evidence="3" id="KW-1185">Reference proteome</keyword>
<dbReference type="EMBL" id="CATQJA010002664">
    <property type="protein sequence ID" value="CAJ0582480.1"/>
    <property type="molecule type" value="Genomic_DNA"/>
</dbReference>
<dbReference type="InterPro" id="IPR001206">
    <property type="entry name" value="Diacylglycerol_kinase_cat_dom"/>
</dbReference>
<feature type="domain" description="DAGKc" evidence="1">
    <location>
        <begin position="96"/>
        <end position="243"/>
    </location>
</feature>
<sequence length="469" mass="53515">MKEIEVGASPAAYLEDGAIRWGNEMLLLSNILTFQPSSSDDGPRIQIITYETAPKNRRQERNYLLKFKSNKVADEWSEKLEAKLKRRIPPHLVDRKLRNRVLVLVNPYSGQKKAIKCWEEEAKPTLEKAKIDYDHRETEQVGHGTAIALECPIDRYDAVLIVSGDGLVAEFVNGLLLRKDRTRALKIPICHIPGGTSNALAAAVCFVCNEKFPAWNLFPREMTLMVARPRFMPLRLFRVDTEYNGSKPMFLSAAWGLIADIDIGSERFRWAGLMRLHMEAWIRVMRLPQTCKYRCRISYVPLGDEKVARKTLLKYDAARHLFGRDHFEYADIEPATGQEEILQEHFSSLDAALCDQESYEIPPLSEPFRWPLHPSSRLDDSFMYLALVEWGTIRNRFQIADLLVRMDGSNHLLNTAFQLIPVRACRIEPIGPQECSGYFAVDGEALKNNSKFQVVPIAHSATVIGRDEV</sequence>